<dbReference type="GO" id="GO:0031297">
    <property type="term" value="P:replication fork processing"/>
    <property type="evidence" value="ECO:0007669"/>
    <property type="project" value="TreeGrafter"/>
</dbReference>
<reference evidence="3" key="1">
    <citation type="submission" date="2020-05" db="EMBL/GenBank/DDBJ databases">
        <authorList>
            <person name="Chiriac C."/>
            <person name="Salcher M."/>
            <person name="Ghai R."/>
            <person name="Kavagutti S V."/>
        </authorList>
    </citation>
    <scope>NUCLEOTIDE SEQUENCE</scope>
</reference>
<evidence type="ECO:0000259" key="2">
    <source>
        <dbReference type="PROSITE" id="PS51192"/>
    </source>
</evidence>
<dbReference type="Gene3D" id="3.40.50.300">
    <property type="entry name" value="P-loop containing nucleotide triphosphate hydrolases"/>
    <property type="match status" value="1"/>
</dbReference>
<protein>
    <submittedName>
        <fullName evidence="3">DEXDc domain containing protein</fullName>
    </submittedName>
</protein>
<dbReference type="PROSITE" id="PS51192">
    <property type="entry name" value="HELICASE_ATP_BIND_1"/>
    <property type="match status" value="1"/>
</dbReference>
<dbReference type="GO" id="GO:0006281">
    <property type="term" value="P:DNA repair"/>
    <property type="evidence" value="ECO:0007669"/>
    <property type="project" value="TreeGrafter"/>
</dbReference>
<dbReference type="EMBL" id="LR797148">
    <property type="protein sequence ID" value="CAB4189736.1"/>
    <property type="molecule type" value="Genomic_DNA"/>
</dbReference>
<dbReference type="InterPro" id="IPR038718">
    <property type="entry name" value="SNF2-like_sf"/>
</dbReference>
<dbReference type="InterPro" id="IPR014001">
    <property type="entry name" value="Helicase_ATP-bd"/>
</dbReference>
<dbReference type="InterPro" id="IPR027417">
    <property type="entry name" value="P-loop_NTPase"/>
</dbReference>
<name>A0A6J5R4V8_9CAUD</name>
<dbReference type="SUPFAM" id="SSF52540">
    <property type="entry name" value="P-loop containing nucleoside triphosphate hydrolases"/>
    <property type="match status" value="2"/>
</dbReference>
<dbReference type="Pfam" id="PF00176">
    <property type="entry name" value="SNF2-rel_dom"/>
    <property type="match status" value="1"/>
</dbReference>
<dbReference type="GO" id="GO:0016787">
    <property type="term" value="F:hydrolase activity"/>
    <property type="evidence" value="ECO:0007669"/>
    <property type="project" value="UniProtKB-KW"/>
</dbReference>
<dbReference type="PANTHER" id="PTHR45766">
    <property type="entry name" value="DNA ANNEALING HELICASE AND ENDONUCLEASE ZRANB3 FAMILY MEMBER"/>
    <property type="match status" value="1"/>
</dbReference>
<dbReference type="GO" id="GO:0005524">
    <property type="term" value="F:ATP binding"/>
    <property type="evidence" value="ECO:0007669"/>
    <property type="project" value="InterPro"/>
</dbReference>
<proteinExistence type="predicted"/>
<accession>A0A6J5R4V8</accession>
<organism evidence="3">
    <name type="scientific">uncultured Caudovirales phage</name>
    <dbReference type="NCBI Taxonomy" id="2100421"/>
    <lineage>
        <taxon>Viruses</taxon>
        <taxon>Duplodnaviria</taxon>
        <taxon>Heunggongvirae</taxon>
        <taxon>Uroviricota</taxon>
        <taxon>Caudoviricetes</taxon>
        <taxon>Peduoviridae</taxon>
        <taxon>Maltschvirus</taxon>
        <taxon>Maltschvirus maltsch</taxon>
    </lineage>
</organism>
<sequence>METSAAKAEDQVTDLAPFMERCRLVPYKHQVYGIQRIIENPYFGLFDEMGAGKTLQTIVSALIMFELGMIDRVLIIAPASLRSSVWWDPELGELAKHLWMDTPSSVVEYHSRVRAWTRGPKDVGSLQWMVTNYEFVRFKERLEQVLPFCTENTLLVLDESSAVKNAGSLQTKACMKLRAHCGRVLLLNGTPIANSPEDMYSQSKIMSPSVLGCPTKTHFMSRYAIMGGYMVRNRPVQVIGWQNLEDLQKRMAPFVIRRLKTDCLDLPPKLPPVTLTATLTSDTWKVYREMRDDMVAWLSSSQVSSSEQIITKYLRLAQITSGFLGGVQTMEDTELPLEYIEDPDRPAWMAPLLVERETKPAQQVVDGVIEVGREKLDLTLEWFAERLAEDPELKLMLWCRFRPELMRLLGEMKVKFPDMPVASIVGGQNRTEREYALRLLDPRTSPKGALCVGGTYGTGSKGLNCTASHTMLNVSYDYDLEKFLQSSDRVHRPGQTSPVSYFDIVAVGPKGQKTIDHITLMARRGKENMATWTQSAWVRALSEE</sequence>
<dbReference type="SMART" id="SM00487">
    <property type="entry name" value="DEXDc"/>
    <property type="match status" value="1"/>
</dbReference>
<dbReference type="PANTHER" id="PTHR45766:SF6">
    <property type="entry name" value="SWI_SNF-RELATED MATRIX-ASSOCIATED ACTIN-DEPENDENT REGULATOR OF CHROMATIN SUBFAMILY A-LIKE PROTEIN 1"/>
    <property type="match status" value="1"/>
</dbReference>
<keyword evidence="1" id="KW-0378">Hydrolase</keyword>
<dbReference type="Gene3D" id="3.40.50.10810">
    <property type="entry name" value="Tandem AAA-ATPase domain"/>
    <property type="match status" value="1"/>
</dbReference>
<evidence type="ECO:0000256" key="1">
    <source>
        <dbReference type="ARBA" id="ARBA00022801"/>
    </source>
</evidence>
<feature type="domain" description="Helicase ATP-binding" evidence="2">
    <location>
        <begin position="34"/>
        <end position="209"/>
    </location>
</feature>
<evidence type="ECO:0000313" key="3">
    <source>
        <dbReference type="EMBL" id="CAB4189736.1"/>
    </source>
</evidence>
<gene>
    <name evidence="3" type="ORF">UFOVP1196_10</name>
</gene>
<dbReference type="InterPro" id="IPR000330">
    <property type="entry name" value="SNF2_N"/>
</dbReference>